<comment type="caution">
    <text evidence="1">The sequence shown here is derived from an EMBL/GenBank/DDBJ whole genome shotgun (WGS) entry which is preliminary data.</text>
</comment>
<evidence type="ECO:0000313" key="1">
    <source>
        <dbReference type="EMBL" id="KAK8555319.1"/>
    </source>
</evidence>
<sequence>MGLQESHAREQPTMHVELRLGRHRGGGSPAYKESLDPTEGLQAAASKPQAHTTTATIAKRKEDALVKPHKRHDNIDTNTYRSVHREIECTTVVTNNPSASG</sequence>
<dbReference type="EMBL" id="JBBPBM010000018">
    <property type="protein sequence ID" value="KAK8555319.1"/>
    <property type="molecule type" value="Genomic_DNA"/>
</dbReference>
<organism evidence="1 2">
    <name type="scientific">Hibiscus sabdariffa</name>
    <name type="common">roselle</name>
    <dbReference type="NCBI Taxonomy" id="183260"/>
    <lineage>
        <taxon>Eukaryota</taxon>
        <taxon>Viridiplantae</taxon>
        <taxon>Streptophyta</taxon>
        <taxon>Embryophyta</taxon>
        <taxon>Tracheophyta</taxon>
        <taxon>Spermatophyta</taxon>
        <taxon>Magnoliopsida</taxon>
        <taxon>eudicotyledons</taxon>
        <taxon>Gunneridae</taxon>
        <taxon>Pentapetalae</taxon>
        <taxon>rosids</taxon>
        <taxon>malvids</taxon>
        <taxon>Malvales</taxon>
        <taxon>Malvaceae</taxon>
        <taxon>Malvoideae</taxon>
        <taxon>Hibiscus</taxon>
    </lineage>
</organism>
<dbReference type="Proteomes" id="UP001472677">
    <property type="component" value="Unassembled WGS sequence"/>
</dbReference>
<reference evidence="1 2" key="1">
    <citation type="journal article" date="2024" name="G3 (Bethesda)">
        <title>Genome assembly of Hibiscus sabdariffa L. provides insights into metabolisms of medicinal natural products.</title>
        <authorList>
            <person name="Kim T."/>
        </authorList>
    </citation>
    <scope>NUCLEOTIDE SEQUENCE [LARGE SCALE GENOMIC DNA]</scope>
    <source>
        <strain evidence="1">TK-2024</strain>
        <tissue evidence="1">Old leaves</tissue>
    </source>
</reference>
<evidence type="ECO:0000313" key="2">
    <source>
        <dbReference type="Proteomes" id="UP001472677"/>
    </source>
</evidence>
<proteinExistence type="predicted"/>
<gene>
    <name evidence="1" type="ORF">V6N12_009467</name>
</gene>
<name>A0ABR2E9P5_9ROSI</name>
<accession>A0ABR2E9P5</accession>
<protein>
    <submittedName>
        <fullName evidence="1">Uncharacterized protein</fullName>
    </submittedName>
</protein>
<keyword evidence="2" id="KW-1185">Reference proteome</keyword>